<organism evidence="7 8">
    <name type="scientific">Pediococcus claussenii (strain ATCC BAA-344 / DSM 14800 / JCM 18046 / KCTC 3811 / LMG 21948 / P06)</name>
    <dbReference type="NCBI Taxonomy" id="701521"/>
    <lineage>
        <taxon>Bacteria</taxon>
        <taxon>Bacillati</taxon>
        <taxon>Bacillota</taxon>
        <taxon>Bacilli</taxon>
        <taxon>Lactobacillales</taxon>
        <taxon>Lactobacillaceae</taxon>
        <taxon>Pediococcus</taxon>
    </lineage>
</organism>
<dbReference type="GO" id="GO:0000287">
    <property type="term" value="F:magnesium ion binding"/>
    <property type="evidence" value="ECO:0007669"/>
    <property type="project" value="InterPro"/>
</dbReference>
<protein>
    <recommendedName>
        <fullName evidence="2">dUTP diphosphatase</fullName>
        <ecNumber evidence="2">3.6.1.23</ecNumber>
    </recommendedName>
</protein>
<dbReference type="InterPro" id="IPR036157">
    <property type="entry name" value="dUTPase-like_sf"/>
</dbReference>
<accession>G8PB54</accession>
<keyword evidence="8" id="KW-1185">Reference proteome</keyword>
<evidence type="ECO:0000259" key="6">
    <source>
        <dbReference type="Pfam" id="PF00692"/>
    </source>
</evidence>
<comment type="similarity">
    <text evidence="1">Belongs to the dUTPase family.</text>
</comment>
<dbReference type="Pfam" id="PF00692">
    <property type="entry name" value="dUTPase"/>
    <property type="match status" value="1"/>
</dbReference>
<dbReference type="eggNOG" id="COG0756">
    <property type="taxonomic scope" value="Bacteria"/>
</dbReference>
<evidence type="ECO:0000256" key="4">
    <source>
        <dbReference type="ARBA" id="ARBA00023080"/>
    </source>
</evidence>
<dbReference type="STRING" id="701521.PECL_375"/>
<dbReference type="PANTHER" id="PTHR11241">
    <property type="entry name" value="DEOXYURIDINE 5'-TRIPHOSPHATE NUCLEOTIDOHYDROLASE"/>
    <property type="match status" value="1"/>
</dbReference>
<dbReference type="InterPro" id="IPR033704">
    <property type="entry name" value="dUTPase_trimeric"/>
</dbReference>
<dbReference type="Proteomes" id="UP000005444">
    <property type="component" value="Chromosome"/>
</dbReference>
<comment type="catalytic activity">
    <reaction evidence="5">
        <text>dUTP + H2O = dUMP + diphosphate + H(+)</text>
        <dbReference type="Rhea" id="RHEA:10248"/>
        <dbReference type="ChEBI" id="CHEBI:15377"/>
        <dbReference type="ChEBI" id="CHEBI:15378"/>
        <dbReference type="ChEBI" id="CHEBI:33019"/>
        <dbReference type="ChEBI" id="CHEBI:61555"/>
        <dbReference type="ChEBI" id="CHEBI:246422"/>
        <dbReference type="EC" id="3.6.1.23"/>
    </reaction>
</comment>
<dbReference type="InterPro" id="IPR029054">
    <property type="entry name" value="dUTPase-like"/>
</dbReference>
<dbReference type="AlphaFoldDB" id="G8PB54"/>
<dbReference type="PANTHER" id="PTHR11241:SF0">
    <property type="entry name" value="DEOXYURIDINE 5'-TRIPHOSPHATE NUCLEOTIDOHYDROLASE"/>
    <property type="match status" value="1"/>
</dbReference>
<dbReference type="EC" id="3.6.1.23" evidence="2"/>
<evidence type="ECO:0000256" key="5">
    <source>
        <dbReference type="ARBA" id="ARBA00047686"/>
    </source>
</evidence>
<dbReference type="Gene3D" id="2.70.40.10">
    <property type="match status" value="1"/>
</dbReference>
<dbReference type="KEGG" id="pce:PECL_375"/>
<dbReference type="GO" id="GO:0046081">
    <property type="term" value="P:dUTP catabolic process"/>
    <property type="evidence" value="ECO:0007669"/>
    <property type="project" value="InterPro"/>
</dbReference>
<reference evidence="7 8" key="1">
    <citation type="journal article" date="2012" name="J. Bacteriol.">
        <title>Complete Genome Sequence of the Beer Spoilage Organism Pediococcus claussenii ATCC BAA-344T.</title>
        <authorList>
            <person name="Pittet V."/>
            <person name="Abegunde T."/>
            <person name="Marfleet T."/>
            <person name="Haakensen M."/>
            <person name="Morrow K."/>
            <person name="Jayaprakash T."/>
            <person name="Schroeder K."/>
            <person name="Trost B."/>
            <person name="Byrns S."/>
            <person name="Bergsveinson J."/>
            <person name="Kusalik A."/>
            <person name="Ziola B."/>
        </authorList>
    </citation>
    <scope>NUCLEOTIDE SEQUENCE [LARGE SCALE GENOMIC DNA]</scope>
    <source>
        <strain evidence="7 8">ATCC BAA-344</strain>
    </source>
</reference>
<evidence type="ECO:0000313" key="8">
    <source>
        <dbReference type="Proteomes" id="UP000005444"/>
    </source>
</evidence>
<dbReference type="GO" id="GO:0006226">
    <property type="term" value="P:dUMP biosynthetic process"/>
    <property type="evidence" value="ECO:0007669"/>
    <property type="project" value="InterPro"/>
</dbReference>
<evidence type="ECO:0000256" key="2">
    <source>
        <dbReference type="ARBA" id="ARBA00012379"/>
    </source>
</evidence>
<dbReference type="PATRIC" id="fig|701521.8.peg.353"/>
<gene>
    <name evidence="7" type="ordered locus">PECL_375</name>
</gene>
<dbReference type="SUPFAM" id="SSF51283">
    <property type="entry name" value="dUTPase-like"/>
    <property type="match status" value="1"/>
</dbReference>
<dbReference type="InterPro" id="IPR008181">
    <property type="entry name" value="dUTPase"/>
</dbReference>
<dbReference type="CDD" id="cd07557">
    <property type="entry name" value="trimeric_dUTPase"/>
    <property type="match status" value="1"/>
</dbReference>
<evidence type="ECO:0000313" key="7">
    <source>
        <dbReference type="EMBL" id="AEV94683.1"/>
    </source>
</evidence>
<evidence type="ECO:0000256" key="1">
    <source>
        <dbReference type="ARBA" id="ARBA00006581"/>
    </source>
</evidence>
<name>G8PB54_PEDCP</name>
<dbReference type="GO" id="GO:0004170">
    <property type="term" value="F:dUTP diphosphatase activity"/>
    <property type="evidence" value="ECO:0007669"/>
    <property type="project" value="UniProtKB-EC"/>
</dbReference>
<proteinExistence type="inferred from homology"/>
<dbReference type="EMBL" id="CP003137">
    <property type="protein sequence ID" value="AEV94683.1"/>
    <property type="molecule type" value="Genomic_DNA"/>
</dbReference>
<keyword evidence="4" id="KW-0546">Nucleotide metabolism</keyword>
<feature type="domain" description="dUTPase-like" evidence="6">
    <location>
        <begin position="74"/>
        <end position="176"/>
    </location>
</feature>
<dbReference type="RefSeq" id="WP_014214881.1">
    <property type="nucleotide sequence ID" value="NC_016605.1"/>
</dbReference>
<evidence type="ECO:0000256" key="3">
    <source>
        <dbReference type="ARBA" id="ARBA00022801"/>
    </source>
</evidence>
<keyword evidence="3" id="KW-0378">Hydrolase</keyword>
<sequence length="178" mass="20222">MSRGFEVITKYQNKGINLPERQTKNAAGYDFEAAEDFTLPSIWKLNFIKILWNLWHKKDNDTVTIENAQKELKPLLIPTGVKAFMGENEYLLLANRSSNPLKRRMILPNGVGIIDADYYNNSSNEGAIFFQMLNFGVTDIHISKGERIGQGIFMPFLTVDNEKVIEKTRDGGFGSTKK</sequence>
<dbReference type="HOGENOM" id="CLU_068508_0_0_9"/>